<protein>
    <submittedName>
        <fullName evidence="3">Heptosyltransferase-2</fullName>
    </submittedName>
</protein>
<dbReference type="PANTHER" id="PTHR30160:SF1">
    <property type="entry name" value="LIPOPOLYSACCHARIDE 1,2-N-ACETYLGLUCOSAMINETRANSFERASE-RELATED"/>
    <property type="match status" value="1"/>
</dbReference>
<dbReference type="EMBL" id="FUWH01000001">
    <property type="protein sequence ID" value="SJZ39418.1"/>
    <property type="molecule type" value="Genomic_DNA"/>
</dbReference>
<proteinExistence type="predicted"/>
<dbReference type="CDD" id="cd03789">
    <property type="entry name" value="GT9_LPS_heptosyltransferase"/>
    <property type="match status" value="1"/>
</dbReference>
<evidence type="ECO:0000313" key="4">
    <source>
        <dbReference type="Proteomes" id="UP000190888"/>
    </source>
</evidence>
<dbReference type="Gene3D" id="3.40.50.2000">
    <property type="entry name" value="Glycogen Phosphorylase B"/>
    <property type="match status" value="2"/>
</dbReference>
<dbReference type="PANTHER" id="PTHR30160">
    <property type="entry name" value="TETRAACYLDISACCHARIDE 4'-KINASE-RELATED"/>
    <property type="match status" value="1"/>
</dbReference>
<dbReference type="InterPro" id="IPR002201">
    <property type="entry name" value="Glyco_trans_9"/>
</dbReference>
<dbReference type="RefSeq" id="WP_078829898.1">
    <property type="nucleotide sequence ID" value="NZ_FUWH01000001.1"/>
</dbReference>
<sequence>MKFLVIRFSSIGDIVLATPAIRCLKLQVPDAEVHFLTKQSFKAVTEANPYIDRFYYFRDNLSELISELKKEQYDYIIDLHKNFRTLRIKTALRTKSLTYKKLTLRKFLLTKFHINLMPKRHITDRSLDTLKPLGVVNDGKGLDYFIPESAVVNAEDIPTSHAAGYIALVIGASYYTKKLPVEKLQELCRLIPYPVILVGGKEDDNEARQVALVDPVRIYNACGKFSLNESADLVRKAKLVISHDTGLQYVACAFNKPVLAIWGGTSPLLDVEPYYRSTPDAASYTNFIVPGLSCQPCSNYGTKTCPLGHFKCMREQDLQNMAAAALKELY</sequence>
<keyword evidence="2 3" id="KW-0808">Transferase</keyword>
<reference evidence="3 4" key="1">
    <citation type="submission" date="2017-02" db="EMBL/GenBank/DDBJ databases">
        <authorList>
            <person name="Peterson S.W."/>
        </authorList>
    </citation>
    <scope>NUCLEOTIDE SEQUENCE [LARGE SCALE GENOMIC DNA]</scope>
    <source>
        <strain evidence="3 4">DSM 22335</strain>
    </source>
</reference>
<dbReference type="GO" id="GO:0005829">
    <property type="term" value="C:cytosol"/>
    <property type="evidence" value="ECO:0007669"/>
    <property type="project" value="TreeGrafter"/>
</dbReference>
<evidence type="ECO:0000256" key="1">
    <source>
        <dbReference type="ARBA" id="ARBA00022676"/>
    </source>
</evidence>
<evidence type="ECO:0000313" key="3">
    <source>
        <dbReference type="EMBL" id="SJZ39418.1"/>
    </source>
</evidence>
<accession>A0A1T4KAD1</accession>
<gene>
    <name evidence="3" type="ORF">SAMN04488132_101571</name>
</gene>
<name>A0A1T4KAD1_9BACT</name>
<keyword evidence="4" id="KW-1185">Reference proteome</keyword>
<evidence type="ECO:0000256" key="2">
    <source>
        <dbReference type="ARBA" id="ARBA00022679"/>
    </source>
</evidence>
<dbReference type="SUPFAM" id="SSF53756">
    <property type="entry name" value="UDP-Glycosyltransferase/glycogen phosphorylase"/>
    <property type="match status" value="1"/>
</dbReference>
<dbReference type="InterPro" id="IPR051199">
    <property type="entry name" value="LPS_LOS_Heptosyltrfase"/>
</dbReference>
<dbReference type="Pfam" id="PF01075">
    <property type="entry name" value="Glyco_transf_9"/>
    <property type="match status" value="1"/>
</dbReference>
<dbReference type="STRING" id="413434.SAMN04488132_101571"/>
<dbReference type="GO" id="GO:0009244">
    <property type="term" value="P:lipopolysaccharide core region biosynthetic process"/>
    <property type="evidence" value="ECO:0007669"/>
    <property type="project" value="TreeGrafter"/>
</dbReference>
<keyword evidence="1" id="KW-0328">Glycosyltransferase</keyword>
<organism evidence="3 4">
    <name type="scientific">Sediminibacterium ginsengisoli</name>
    <dbReference type="NCBI Taxonomy" id="413434"/>
    <lineage>
        <taxon>Bacteria</taxon>
        <taxon>Pseudomonadati</taxon>
        <taxon>Bacteroidota</taxon>
        <taxon>Chitinophagia</taxon>
        <taxon>Chitinophagales</taxon>
        <taxon>Chitinophagaceae</taxon>
        <taxon>Sediminibacterium</taxon>
    </lineage>
</organism>
<dbReference type="Proteomes" id="UP000190888">
    <property type="component" value="Unassembled WGS sequence"/>
</dbReference>
<dbReference type="OrthoDB" id="9768048at2"/>
<dbReference type="GO" id="GO:0008713">
    <property type="term" value="F:ADP-heptose-lipopolysaccharide heptosyltransferase activity"/>
    <property type="evidence" value="ECO:0007669"/>
    <property type="project" value="TreeGrafter"/>
</dbReference>
<dbReference type="AlphaFoldDB" id="A0A1T4KAD1"/>